<dbReference type="OrthoDB" id="8113027at2759"/>
<protein>
    <recommendedName>
        <fullName evidence="5">Transmembrane protein INAFM2</fullName>
    </recommendedName>
</protein>
<sequence>MADAEEAAEEGLGGENDVVRFAADTARHSKIYGAARNKKVIRVLTVVGYVISVSLAGVMLSLYYTFIWEPGSTATALPHPLVQPEHDDYGTSVLDYWGDITEGENQSFPYVEMVAPQTDQHETARGSKGTTHSLPSREP</sequence>
<dbReference type="Pfam" id="PF15018">
    <property type="entry name" value="InaF-motif"/>
    <property type="match status" value="1"/>
</dbReference>
<keyword evidence="2" id="KW-1133">Transmembrane helix</keyword>
<dbReference type="InterPro" id="IPR029162">
    <property type="entry name" value="InaF-motif"/>
</dbReference>
<dbReference type="Proteomes" id="UP000677054">
    <property type="component" value="Unassembled WGS sequence"/>
</dbReference>
<dbReference type="EMBL" id="CAJPEV010000106">
    <property type="protein sequence ID" value="CAG0880647.1"/>
    <property type="molecule type" value="Genomic_DNA"/>
</dbReference>
<keyword evidence="2" id="KW-0472">Membrane</keyword>
<evidence type="ECO:0000256" key="1">
    <source>
        <dbReference type="SAM" id="MobiDB-lite"/>
    </source>
</evidence>
<name>A0A7R8WZY5_9CRUS</name>
<feature type="compositionally biased region" description="Polar residues" evidence="1">
    <location>
        <begin position="128"/>
        <end position="139"/>
    </location>
</feature>
<evidence type="ECO:0000313" key="4">
    <source>
        <dbReference type="Proteomes" id="UP000677054"/>
    </source>
</evidence>
<dbReference type="EMBL" id="LR899623">
    <property type="protein sequence ID" value="CAD7241172.1"/>
    <property type="molecule type" value="Genomic_DNA"/>
</dbReference>
<accession>A0A7R8WZY5</accession>
<reference evidence="3" key="1">
    <citation type="submission" date="2020-11" db="EMBL/GenBank/DDBJ databases">
        <authorList>
            <person name="Tran Van P."/>
        </authorList>
    </citation>
    <scope>NUCLEOTIDE SEQUENCE</scope>
</reference>
<evidence type="ECO:0000256" key="2">
    <source>
        <dbReference type="SAM" id="Phobius"/>
    </source>
</evidence>
<feature type="transmembrane region" description="Helical" evidence="2">
    <location>
        <begin position="40"/>
        <end position="64"/>
    </location>
</feature>
<gene>
    <name evidence="3" type="ORF">DSTB1V02_LOCUS1172</name>
</gene>
<dbReference type="PANTHER" id="PTHR34929:SF1">
    <property type="entry name" value="INAF MOTIF CONTAINING 2"/>
    <property type="match status" value="1"/>
</dbReference>
<keyword evidence="2" id="KW-0812">Transmembrane</keyword>
<keyword evidence="4" id="KW-1185">Reference proteome</keyword>
<dbReference type="AlphaFoldDB" id="A0A7R8WZY5"/>
<evidence type="ECO:0008006" key="5">
    <source>
        <dbReference type="Google" id="ProtNLM"/>
    </source>
</evidence>
<proteinExistence type="predicted"/>
<evidence type="ECO:0000313" key="3">
    <source>
        <dbReference type="EMBL" id="CAD7241172.1"/>
    </source>
</evidence>
<organism evidence="3">
    <name type="scientific">Darwinula stevensoni</name>
    <dbReference type="NCBI Taxonomy" id="69355"/>
    <lineage>
        <taxon>Eukaryota</taxon>
        <taxon>Metazoa</taxon>
        <taxon>Ecdysozoa</taxon>
        <taxon>Arthropoda</taxon>
        <taxon>Crustacea</taxon>
        <taxon>Oligostraca</taxon>
        <taxon>Ostracoda</taxon>
        <taxon>Podocopa</taxon>
        <taxon>Podocopida</taxon>
        <taxon>Darwinulocopina</taxon>
        <taxon>Darwinuloidea</taxon>
        <taxon>Darwinulidae</taxon>
        <taxon>Darwinula</taxon>
    </lineage>
</organism>
<feature type="region of interest" description="Disordered" evidence="1">
    <location>
        <begin position="115"/>
        <end position="139"/>
    </location>
</feature>
<dbReference type="PANTHER" id="PTHR34929">
    <property type="entry name" value="ZGC:153157"/>
    <property type="match status" value="1"/>
</dbReference>